<name>A0ABW1LCD0_9BACL</name>
<dbReference type="InterPro" id="IPR035906">
    <property type="entry name" value="MetI-like_sf"/>
</dbReference>
<evidence type="ECO:0000256" key="4">
    <source>
        <dbReference type="ARBA" id="ARBA00022519"/>
    </source>
</evidence>
<keyword evidence="6 8" id="KW-1133">Transmembrane helix</keyword>
<dbReference type="EMBL" id="JBHSRI010000025">
    <property type="protein sequence ID" value="MFC6040971.1"/>
    <property type="molecule type" value="Genomic_DNA"/>
</dbReference>
<evidence type="ECO:0000256" key="5">
    <source>
        <dbReference type="ARBA" id="ARBA00022692"/>
    </source>
</evidence>
<keyword evidence="7 8" id="KW-0472">Membrane</keyword>
<protein>
    <submittedName>
        <fullName evidence="10">ABC transporter permease</fullName>
    </submittedName>
</protein>
<gene>
    <name evidence="10" type="ORF">ACFPYN_16210</name>
</gene>
<keyword evidence="5 8" id="KW-0812">Transmembrane</keyword>
<feature type="transmembrane region" description="Helical" evidence="8">
    <location>
        <begin position="105"/>
        <end position="124"/>
    </location>
</feature>
<evidence type="ECO:0000256" key="7">
    <source>
        <dbReference type="ARBA" id="ARBA00023136"/>
    </source>
</evidence>
<reference evidence="11" key="1">
    <citation type="journal article" date="2019" name="Int. J. Syst. Evol. Microbiol.">
        <title>The Global Catalogue of Microorganisms (GCM) 10K type strain sequencing project: providing services to taxonomists for standard genome sequencing and annotation.</title>
        <authorList>
            <consortium name="The Broad Institute Genomics Platform"/>
            <consortium name="The Broad Institute Genome Sequencing Center for Infectious Disease"/>
            <person name="Wu L."/>
            <person name="Ma J."/>
        </authorList>
    </citation>
    <scope>NUCLEOTIDE SEQUENCE [LARGE SCALE GENOMIC DNA]</scope>
    <source>
        <strain evidence="11">CCUG 54527</strain>
    </source>
</reference>
<organism evidence="10 11">
    <name type="scientific">Paenisporosarcina macmurdoensis</name>
    <dbReference type="NCBI Taxonomy" id="212659"/>
    <lineage>
        <taxon>Bacteria</taxon>
        <taxon>Bacillati</taxon>
        <taxon>Bacillota</taxon>
        <taxon>Bacilli</taxon>
        <taxon>Bacillales</taxon>
        <taxon>Caryophanaceae</taxon>
        <taxon>Paenisporosarcina</taxon>
    </lineage>
</organism>
<keyword evidence="3" id="KW-1003">Cell membrane</keyword>
<comment type="caution">
    <text evidence="10">The sequence shown here is derived from an EMBL/GenBank/DDBJ whole genome shotgun (WGS) entry which is preliminary data.</text>
</comment>
<dbReference type="SUPFAM" id="SSF161098">
    <property type="entry name" value="MetI-like"/>
    <property type="match status" value="1"/>
</dbReference>
<accession>A0ABW1LCD0</accession>
<dbReference type="RefSeq" id="WP_377735597.1">
    <property type="nucleotide sequence ID" value="NZ_JBHSRI010000025.1"/>
</dbReference>
<feature type="transmembrane region" description="Helical" evidence="8">
    <location>
        <begin position="75"/>
        <end position="99"/>
    </location>
</feature>
<proteinExistence type="predicted"/>
<keyword evidence="11" id="KW-1185">Reference proteome</keyword>
<evidence type="ECO:0000256" key="6">
    <source>
        <dbReference type="ARBA" id="ARBA00022989"/>
    </source>
</evidence>
<dbReference type="InterPro" id="IPR000515">
    <property type="entry name" value="MetI-like"/>
</dbReference>
<feature type="transmembrane region" description="Helical" evidence="8">
    <location>
        <begin position="178"/>
        <end position="199"/>
    </location>
</feature>
<feature type="transmembrane region" description="Helical" evidence="8">
    <location>
        <begin position="36"/>
        <end position="63"/>
    </location>
</feature>
<evidence type="ECO:0000256" key="2">
    <source>
        <dbReference type="ARBA" id="ARBA00022448"/>
    </source>
</evidence>
<evidence type="ECO:0000256" key="1">
    <source>
        <dbReference type="ARBA" id="ARBA00004429"/>
    </source>
</evidence>
<keyword evidence="2" id="KW-0813">Transport</keyword>
<keyword evidence="4" id="KW-0997">Cell inner membrane</keyword>
<dbReference type="Gene3D" id="1.10.3720.10">
    <property type="entry name" value="MetI-like"/>
    <property type="match status" value="1"/>
</dbReference>
<evidence type="ECO:0000313" key="11">
    <source>
        <dbReference type="Proteomes" id="UP001596170"/>
    </source>
</evidence>
<comment type="subcellular location">
    <subcellularLocation>
        <location evidence="1">Cell inner membrane</location>
        <topology evidence="1">Multi-pass membrane protein</topology>
    </subcellularLocation>
</comment>
<evidence type="ECO:0000256" key="3">
    <source>
        <dbReference type="ARBA" id="ARBA00022475"/>
    </source>
</evidence>
<dbReference type="PANTHER" id="PTHR43357:SF4">
    <property type="entry name" value="INNER MEMBRANE ABC TRANSPORTER PERMEASE PROTEIN YDCV"/>
    <property type="match status" value="1"/>
</dbReference>
<feature type="transmembrane region" description="Helical" evidence="8">
    <location>
        <begin position="211"/>
        <end position="231"/>
    </location>
</feature>
<feature type="domain" description="ABC transmembrane type-1" evidence="9">
    <location>
        <begin position="40"/>
        <end position="229"/>
    </location>
</feature>
<dbReference type="PROSITE" id="PS50928">
    <property type="entry name" value="ABC_TM1"/>
    <property type="match status" value="1"/>
</dbReference>
<dbReference type="Proteomes" id="UP001596170">
    <property type="component" value="Unassembled WGS sequence"/>
</dbReference>
<evidence type="ECO:0000313" key="10">
    <source>
        <dbReference type="EMBL" id="MFC6040971.1"/>
    </source>
</evidence>
<evidence type="ECO:0000259" key="9">
    <source>
        <dbReference type="PROSITE" id="PS50928"/>
    </source>
</evidence>
<sequence>MKRILFFSYIMMLLYTVWLFVNGKMTFSFIMEDPSIGLALTYTILITAITISLNVIFGLLAGWHLARKVRLWHDVFVLLPLILPVIAVMGGLQLALLLIGIPDHLMGVVLIHLMVTLPFSIQIFKNRFLELEKGIPSLVRLFKGSNQTMWVFVYFPLLSGSLYTVVVLTTVISLSQYAITAFIGGGLIPTVTTLLFPYLQSSNFYIVHTSVFVLITMIGIFALVMKLLISISKKVVTSFL</sequence>
<dbReference type="PANTHER" id="PTHR43357">
    <property type="entry name" value="INNER MEMBRANE ABC TRANSPORTER PERMEASE PROTEIN YDCV"/>
    <property type="match status" value="1"/>
</dbReference>
<feature type="transmembrane region" description="Helical" evidence="8">
    <location>
        <begin position="150"/>
        <end position="172"/>
    </location>
</feature>
<evidence type="ECO:0000256" key="8">
    <source>
        <dbReference type="SAM" id="Phobius"/>
    </source>
</evidence>